<feature type="transmembrane region" description="Helical" evidence="1">
    <location>
        <begin position="53"/>
        <end position="72"/>
    </location>
</feature>
<dbReference type="RefSeq" id="WP_169605917.1">
    <property type="nucleotide sequence ID" value="NZ_CP051682.1"/>
</dbReference>
<name>A0A7L5DUX4_9SPHI</name>
<sequence>MGVSKELVGILVPLGFFAMVFGIVYLYKRERMAMIERGMDPRRYKPQSAPYQNLKWGLLLIGAGLGMFFAFLLDETVFAHTDNDNDVIYTALVAIFGGAGLLLSYLIEKKDMHKDKDKVEVHVPEKIYE</sequence>
<keyword evidence="1" id="KW-0472">Membrane</keyword>
<gene>
    <name evidence="3" type="ORF">HH214_02895</name>
</gene>
<evidence type="ECO:0000313" key="4">
    <source>
        <dbReference type="Proteomes" id="UP000503278"/>
    </source>
</evidence>
<protein>
    <recommendedName>
        <fullName evidence="2">DUF6249 domain-containing protein</fullName>
    </recommendedName>
</protein>
<keyword evidence="1" id="KW-1133">Transmembrane helix</keyword>
<accession>A0A7L5DUX4</accession>
<dbReference type="KEGG" id="mrob:HH214_02895"/>
<dbReference type="EMBL" id="CP051682">
    <property type="protein sequence ID" value="QJD94900.1"/>
    <property type="molecule type" value="Genomic_DNA"/>
</dbReference>
<feature type="domain" description="DUF6249" evidence="2">
    <location>
        <begin position="9"/>
        <end position="109"/>
    </location>
</feature>
<reference evidence="3 4" key="1">
    <citation type="submission" date="2020-04" db="EMBL/GenBank/DDBJ databases">
        <title>Genome sequencing of novel species.</title>
        <authorList>
            <person name="Heo J."/>
            <person name="Kim S.-J."/>
            <person name="Kim J.-S."/>
            <person name="Hong S.-B."/>
            <person name="Kwon S.-W."/>
        </authorList>
    </citation>
    <scope>NUCLEOTIDE SEQUENCE [LARGE SCALE GENOMIC DNA]</scope>
    <source>
        <strain evidence="3 4">F39-2</strain>
    </source>
</reference>
<evidence type="ECO:0000313" key="3">
    <source>
        <dbReference type="EMBL" id="QJD94900.1"/>
    </source>
</evidence>
<dbReference type="Pfam" id="PF19762">
    <property type="entry name" value="DUF6249"/>
    <property type="match status" value="1"/>
</dbReference>
<feature type="transmembrane region" description="Helical" evidence="1">
    <location>
        <begin position="87"/>
        <end position="107"/>
    </location>
</feature>
<proteinExistence type="predicted"/>
<evidence type="ECO:0000259" key="2">
    <source>
        <dbReference type="Pfam" id="PF19762"/>
    </source>
</evidence>
<organism evidence="3 4">
    <name type="scientific">Mucilaginibacter robiniae</name>
    <dbReference type="NCBI Taxonomy" id="2728022"/>
    <lineage>
        <taxon>Bacteria</taxon>
        <taxon>Pseudomonadati</taxon>
        <taxon>Bacteroidota</taxon>
        <taxon>Sphingobacteriia</taxon>
        <taxon>Sphingobacteriales</taxon>
        <taxon>Sphingobacteriaceae</taxon>
        <taxon>Mucilaginibacter</taxon>
    </lineage>
</organism>
<keyword evidence="1" id="KW-0812">Transmembrane</keyword>
<feature type="transmembrane region" description="Helical" evidence="1">
    <location>
        <begin position="6"/>
        <end position="27"/>
    </location>
</feature>
<dbReference type="Proteomes" id="UP000503278">
    <property type="component" value="Chromosome"/>
</dbReference>
<evidence type="ECO:0000256" key="1">
    <source>
        <dbReference type="SAM" id="Phobius"/>
    </source>
</evidence>
<keyword evidence="4" id="KW-1185">Reference proteome</keyword>
<dbReference type="InterPro" id="IPR046216">
    <property type="entry name" value="DUF6249"/>
</dbReference>
<dbReference type="AlphaFoldDB" id="A0A7L5DUX4"/>